<comment type="subcellular location">
    <subcellularLocation>
        <location evidence="9">Cell membrane</location>
        <topology evidence="9">Multi-pass membrane protein</topology>
    </subcellularLocation>
</comment>
<feature type="transmembrane region" description="Helical" evidence="9">
    <location>
        <begin position="69"/>
        <end position="88"/>
    </location>
</feature>
<dbReference type="RefSeq" id="WP_184365819.1">
    <property type="nucleotide sequence ID" value="NZ_BAAAKM010000003.1"/>
</dbReference>
<organism evidence="10 11">
    <name type="scientific">Nocardiopsis metallicus</name>
    <dbReference type="NCBI Taxonomy" id="179819"/>
    <lineage>
        <taxon>Bacteria</taxon>
        <taxon>Bacillati</taxon>
        <taxon>Actinomycetota</taxon>
        <taxon>Actinomycetes</taxon>
        <taxon>Streptosporangiales</taxon>
        <taxon>Nocardiopsidaceae</taxon>
        <taxon>Nocardiopsis</taxon>
    </lineage>
</organism>
<keyword evidence="11" id="KW-1185">Reference proteome</keyword>
<dbReference type="GO" id="GO:0005886">
    <property type="term" value="C:plasma membrane"/>
    <property type="evidence" value="ECO:0007669"/>
    <property type="project" value="UniProtKB-SubCell"/>
</dbReference>
<feature type="transmembrane region" description="Helical" evidence="9">
    <location>
        <begin position="6"/>
        <end position="24"/>
    </location>
</feature>
<comment type="subunit">
    <text evidence="9">The system is composed of three essential subunits: KdpA, KdpB and KdpC.</text>
</comment>
<dbReference type="Pfam" id="PF03814">
    <property type="entry name" value="KdpA"/>
    <property type="match status" value="1"/>
</dbReference>
<evidence type="ECO:0000256" key="4">
    <source>
        <dbReference type="ARBA" id="ARBA00022692"/>
    </source>
</evidence>
<feature type="transmembrane region" description="Helical" evidence="9">
    <location>
        <begin position="261"/>
        <end position="281"/>
    </location>
</feature>
<evidence type="ECO:0000256" key="7">
    <source>
        <dbReference type="ARBA" id="ARBA00023065"/>
    </source>
</evidence>
<feature type="transmembrane region" description="Helical" evidence="9">
    <location>
        <begin position="540"/>
        <end position="562"/>
    </location>
</feature>
<feature type="transmembrane region" description="Helical" evidence="9">
    <location>
        <begin position="433"/>
        <end position="457"/>
    </location>
</feature>
<dbReference type="Proteomes" id="UP000579647">
    <property type="component" value="Unassembled WGS sequence"/>
</dbReference>
<keyword evidence="2 9" id="KW-1003">Cell membrane</keyword>
<comment type="similarity">
    <text evidence="9">Belongs to the KdpA family.</text>
</comment>
<keyword evidence="5 9" id="KW-0630">Potassium</keyword>
<feature type="transmembrane region" description="Helical" evidence="9">
    <location>
        <begin position="145"/>
        <end position="163"/>
    </location>
</feature>
<feature type="transmembrane region" description="Helical" evidence="9">
    <location>
        <begin position="184"/>
        <end position="202"/>
    </location>
</feature>
<keyword evidence="4 9" id="KW-0812">Transmembrane</keyword>
<evidence type="ECO:0000256" key="1">
    <source>
        <dbReference type="ARBA" id="ARBA00022448"/>
    </source>
</evidence>
<gene>
    <name evidence="9" type="primary">kdpA</name>
    <name evidence="10" type="ORF">HNR07_003470</name>
</gene>
<evidence type="ECO:0000313" key="11">
    <source>
        <dbReference type="Proteomes" id="UP000579647"/>
    </source>
</evidence>
<reference evidence="10 11" key="1">
    <citation type="submission" date="2020-08" db="EMBL/GenBank/DDBJ databases">
        <title>Sequencing the genomes of 1000 actinobacteria strains.</title>
        <authorList>
            <person name="Klenk H.-P."/>
        </authorList>
    </citation>
    <scope>NUCLEOTIDE SEQUENCE [LARGE SCALE GENOMIC DNA]</scope>
    <source>
        <strain evidence="10 11">DSM 44598</strain>
    </source>
</reference>
<dbReference type="InterPro" id="IPR004623">
    <property type="entry name" value="KdpA"/>
</dbReference>
<protein>
    <recommendedName>
        <fullName evidence="9">Potassium-transporting ATPase potassium-binding subunit</fullName>
    </recommendedName>
    <alternativeName>
        <fullName evidence="9">ATP phosphohydrolase [potassium-transporting] A chain</fullName>
    </alternativeName>
    <alternativeName>
        <fullName evidence="9">Potassium-binding and translocating subunit A</fullName>
    </alternativeName>
    <alternativeName>
        <fullName evidence="9">Potassium-translocating ATPase A chain</fullName>
    </alternativeName>
</protein>
<evidence type="ECO:0000256" key="6">
    <source>
        <dbReference type="ARBA" id="ARBA00022989"/>
    </source>
</evidence>
<dbReference type="PANTHER" id="PTHR30607:SF2">
    <property type="entry name" value="POTASSIUM-TRANSPORTING ATPASE POTASSIUM-BINDING SUBUNIT"/>
    <property type="match status" value="1"/>
</dbReference>
<evidence type="ECO:0000256" key="3">
    <source>
        <dbReference type="ARBA" id="ARBA00022538"/>
    </source>
</evidence>
<dbReference type="NCBIfam" id="TIGR00680">
    <property type="entry name" value="kdpA"/>
    <property type="match status" value="1"/>
</dbReference>
<feature type="transmembrane region" description="Helical" evidence="9">
    <location>
        <begin position="390"/>
        <end position="412"/>
    </location>
</feature>
<dbReference type="AlphaFoldDB" id="A0A840WAB8"/>
<evidence type="ECO:0000256" key="2">
    <source>
        <dbReference type="ARBA" id="ARBA00022475"/>
    </source>
</evidence>
<dbReference type="HAMAP" id="MF_00275">
    <property type="entry name" value="KdpA"/>
    <property type="match status" value="1"/>
</dbReference>
<dbReference type="EMBL" id="JACHDO010000001">
    <property type="protein sequence ID" value="MBB5492333.1"/>
    <property type="molecule type" value="Genomic_DNA"/>
</dbReference>
<dbReference type="GO" id="GO:0030955">
    <property type="term" value="F:potassium ion binding"/>
    <property type="evidence" value="ECO:0007669"/>
    <property type="project" value="UniProtKB-UniRule"/>
</dbReference>
<evidence type="ECO:0000313" key="10">
    <source>
        <dbReference type="EMBL" id="MBB5492333.1"/>
    </source>
</evidence>
<feature type="transmembrane region" description="Helical" evidence="9">
    <location>
        <begin position="288"/>
        <end position="308"/>
    </location>
</feature>
<dbReference type="PIRSF" id="PIRSF001294">
    <property type="entry name" value="K_ATPaseA"/>
    <property type="match status" value="1"/>
</dbReference>
<keyword evidence="1 9" id="KW-0813">Transport</keyword>
<dbReference type="GO" id="GO:0008556">
    <property type="term" value="F:P-type potassium transmembrane transporter activity"/>
    <property type="evidence" value="ECO:0007669"/>
    <property type="project" value="InterPro"/>
</dbReference>
<accession>A0A840WAB8</accession>
<dbReference type="PANTHER" id="PTHR30607">
    <property type="entry name" value="POTASSIUM-TRANSPORTING ATPASE A CHAIN"/>
    <property type="match status" value="1"/>
</dbReference>
<evidence type="ECO:0000256" key="9">
    <source>
        <dbReference type="HAMAP-Rule" id="MF_00275"/>
    </source>
</evidence>
<name>A0A840WAB8_9ACTN</name>
<keyword evidence="6 9" id="KW-1133">Transmembrane helix</keyword>
<comment type="caution">
    <text evidence="10">The sequence shown here is derived from an EMBL/GenBank/DDBJ whole genome shotgun (WGS) entry which is preliminary data.</text>
</comment>
<keyword evidence="3 9" id="KW-0633">Potassium transport</keyword>
<keyword evidence="8 9" id="KW-0472">Membrane</keyword>
<evidence type="ECO:0000256" key="8">
    <source>
        <dbReference type="ARBA" id="ARBA00023136"/>
    </source>
</evidence>
<sequence>MSATAWAQFALLIVVLLATAPLLGRYMAKVYGYGEGVSAPGDRFFLPVEKLVYRICRVDPEKEQHWTRYALSLLAFSAVGFVALYALLRAQGALPLNPLGLPGLDPNVAFNVAVSFMTNTNWQAYGGESTMSHLTQMSGLTVQNFVSAAAGMGVMAALIRGLARRGARTVGNFWVDLTRGVLRILLPLSLLVSTVLVSQGVIQNLNGHTAAATLEGGEQAIPGGPAASQVAIKQLGTNGGGFFDMNSAHPFENATALSNFVQTWAILVIPFALAFAFGHMVRDRRQGWAVLSIMFTVWATFSLVIMGAEGAGSPRLEAMGVEQSVTAEQSGGYMEGKETRFGPAASGLWAASTTGTSNGSVNAMHDSLTPLGGGTAMLHMMFGELSPGGVGVGLNGLLVMTVLTVFIAGLMIGRTPEYLGKKITSTEITLVMLYVLAMPVVLLGFAAASSVNGAALASLGNQGPHGLSEILYGYASTANNNGSAFAGLDSSTWWYTVTMGIAMLVGRFLLIIPVLALAGSMARKRPVPATVGTLPTHTPVFAGLTVAVVVIVAGLTFLPALSLGPLAELFTL</sequence>
<comment type="function">
    <text evidence="9">Part of the high-affinity ATP-driven potassium transport (or Kdp) system, which catalyzes the hydrolysis of ATP coupled with the electrogenic transport of potassium into the cytoplasm. This subunit binds the extracellular potassium ions and delivers the ions to the membrane domain of KdpB through an intramembrane tunnel.</text>
</comment>
<evidence type="ECO:0000256" key="5">
    <source>
        <dbReference type="ARBA" id="ARBA00022958"/>
    </source>
</evidence>
<keyword evidence="7 9" id="KW-0406">Ion transport</keyword>
<feature type="transmembrane region" description="Helical" evidence="9">
    <location>
        <begin position="493"/>
        <end position="519"/>
    </location>
</feature>
<proteinExistence type="inferred from homology"/>